<dbReference type="EMBL" id="VSRR010070612">
    <property type="protein sequence ID" value="MPC86149.1"/>
    <property type="molecule type" value="Genomic_DNA"/>
</dbReference>
<protein>
    <submittedName>
        <fullName evidence="3">Uncharacterized protein</fullName>
    </submittedName>
</protein>
<name>A0A5B7IVD6_PORTR</name>
<feature type="chain" id="PRO_5022781660" evidence="2">
    <location>
        <begin position="23"/>
        <end position="160"/>
    </location>
</feature>
<evidence type="ECO:0000256" key="2">
    <source>
        <dbReference type="SAM" id="SignalP"/>
    </source>
</evidence>
<gene>
    <name evidence="3" type="ORF">E2C01_080965</name>
</gene>
<keyword evidence="4" id="KW-1185">Reference proteome</keyword>
<feature type="compositionally biased region" description="Polar residues" evidence="1">
    <location>
        <begin position="32"/>
        <end position="41"/>
    </location>
</feature>
<accession>A0A5B7IVD6</accession>
<dbReference type="AlphaFoldDB" id="A0A5B7IVD6"/>
<dbReference type="Proteomes" id="UP000324222">
    <property type="component" value="Unassembled WGS sequence"/>
</dbReference>
<evidence type="ECO:0000256" key="1">
    <source>
        <dbReference type="SAM" id="MobiDB-lite"/>
    </source>
</evidence>
<feature type="signal peptide" evidence="2">
    <location>
        <begin position="1"/>
        <end position="22"/>
    </location>
</feature>
<reference evidence="3 4" key="1">
    <citation type="submission" date="2019-05" db="EMBL/GenBank/DDBJ databases">
        <title>Another draft genome of Portunus trituberculatus and its Hox gene families provides insights of decapod evolution.</title>
        <authorList>
            <person name="Jeong J.-H."/>
            <person name="Song I."/>
            <person name="Kim S."/>
            <person name="Choi T."/>
            <person name="Kim D."/>
            <person name="Ryu S."/>
            <person name="Kim W."/>
        </authorList>
    </citation>
    <scope>NUCLEOTIDE SEQUENCE [LARGE SCALE GENOMIC DNA]</scope>
    <source>
        <tissue evidence="3">Muscle</tissue>
    </source>
</reference>
<proteinExistence type="predicted"/>
<evidence type="ECO:0000313" key="4">
    <source>
        <dbReference type="Proteomes" id="UP000324222"/>
    </source>
</evidence>
<organism evidence="3 4">
    <name type="scientific">Portunus trituberculatus</name>
    <name type="common">Swimming crab</name>
    <name type="synonym">Neptunus trituberculatus</name>
    <dbReference type="NCBI Taxonomy" id="210409"/>
    <lineage>
        <taxon>Eukaryota</taxon>
        <taxon>Metazoa</taxon>
        <taxon>Ecdysozoa</taxon>
        <taxon>Arthropoda</taxon>
        <taxon>Crustacea</taxon>
        <taxon>Multicrustacea</taxon>
        <taxon>Malacostraca</taxon>
        <taxon>Eumalacostraca</taxon>
        <taxon>Eucarida</taxon>
        <taxon>Decapoda</taxon>
        <taxon>Pleocyemata</taxon>
        <taxon>Brachyura</taxon>
        <taxon>Eubrachyura</taxon>
        <taxon>Portunoidea</taxon>
        <taxon>Portunidae</taxon>
        <taxon>Portuninae</taxon>
        <taxon>Portunus</taxon>
    </lineage>
</organism>
<feature type="compositionally biased region" description="Basic and acidic residues" evidence="1">
    <location>
        <begin position="66"/>
        <end position="83"/>
    </location>
</feature>
<comment type="caution">
    <text evidence="3">The sequence shown here is derived from an EMBL/GenBank/DDBJ whole genome shotgun (WGS) entry which is preliminary data.</text>
</comment>
<keyword evidence="2" id="KW-0732">Signal</keyword>
<feature type="compositionally biased region" description="Polar residues" evidence="1">
    <location>
        <begin position="50"/>
        <end position="65"/>
    </location>
</feature>
<evidence type="ECO:0000313" key="3">
    <source>
        <dbReference type="EMBL" id="MPC86149.1"/>
    </source>
</evidence>
<feature type="region of interest" description="Disordered" evidence="1">
    <location>
        <begin position="32"/>
        <end position="129"/>
    </location>
</feature>
<sequence length="160" mass="17273">MKNFFILVAVAWTCVWVCGALAEVVVAPGNSDTKTAQSLSPFSVERDNSTKGLSNPEKPQSSITERSPRVSKTEEPLDHDGKFGKQSCSSPELCEKTQCCSPRKPRPPRPQCCCKKAPQPPCPCKPKRKPKGVAAVVALHQTHKSCKKCSVKSAPAPPTC</sequence>